<comment type="caution">
    <text evidence="1">The sequence shown here is derived from an EMBL/GenBank/DDBJ whole genome shotgun (WGS) entry which is preliminary data.</text>
</comment>
<evidence type="ECO:0000313" key="1">
    <source>
        <dbReference type="EMBL" id="KAH9300600.1"/>
    </source>
</evidence>
<dbReference type="CDD" id="cd07821">
    <property type="entry name" value="PYR_PYL_RCAR_like"/>
    <property type="match status" value="1"/>
</dbReference>
<protein>
    <recommendedName>
        <fullName evidence="3">Lachrymatory-factor synthase</fullName>
    </recommendedName>
</protein>
<dbReference type="InterPro" id="IPR019587">
    <property type="entry name" value="Polyketide_cyclase/dehydratase"/>
</dbReference>
<evidence type="ECO:0008006" key="3">
    <source>
        <dbReference type="Google" id="ProtNLM"/>
    </source>
</evidence>
<dbReference type="Gene3D" id="3.30.530.20">
    <property type="match status" value="1"/>
</dbReference>
<dbReference type="EMBL" id="JAHRHJ020000009">
    <property type="protein sequence ID" value="KAH9300600.1"/>
    <property type="molecule type" value="Genomic_DNA"/>
</dbReference>
<reference evidence="1 2" key="1">
    <citation type="journal article" date="2021" name="Nat. Plants">
        <title>The Taxus genome provides insights into paclitaxel biosynthesis.</title>
        <authorList>
            <person name="Xiong X."/>
            <person name="Gou J."/>
            <person name="Liao Q."/>
            <person name="Li Y."/>
            <person name="Zhou Q."/>
            <person name="Bi G."/>
            <person name="Li C."/>
            <person name="Du R."/>
            <person name="Wang X."/>
            <person name="Sun T."/>
            <person name="Guo L."/>
            <person name="Liang H."/>
            <person name="Lu P."/>
            <person name="Wu Y."/>
            <person name="Zhang Z."/>
            <person name="Ro D.K."/>
            <person name="Shang Y."/>
            <person name="Huang S."/>
            <person name="Yan J."/>
        </authorList>
    </citation>
    <scope>NUCLEOTIDE SEQUENCE [LARGE SCALE GENOMIC DNA]</scope>
    <source>
        <strain evidence="1">Ta-2019</strain>
    </source>
</reference>
<keyword evidence="2" id="KW-1185">Reference proteome</keyword>
<evidence type="ECO:0000313" key="2">
    <source>
        <dbReference type="Proteomes" id="UP000824469"/>
    </source>
</evidence>
<organism evidence="1 2">
    <name type="scientific">Taxus chinensis</name>
    <name type="common">Chinese yew</name>
    <name type="synonym">Taxus wallichiana var. chinensis</name>
    <dbReference type="NCBI Taxonomy" id="29808"/>
    <lineage>
        <taxon>Eukaryota</taxon>
        <taxon>Viridiplantae</taxon>
        <taxon>Streptophyta</taxon>
        <taxon>Embryophyta</taxon>
        <taxon>Tracheophyta</taxon>
        <taxon>Spermatophyta</taxon>
        <taxon>Pinopsida</taxon>
        <taxon>Pinidae</taxon>
        <taxon>Conifers II</taxon>
        <taxon>Cupressales</taxon>
        <taxon>Taxaceae</taxon>
        <taxon>Taxus</taxon>
    </lineage>
</organism>
<gene>
    <name evidence="1" type="ORF">KI387_012183</name>
</gene>
<dbReference type="InterPro" id="IPR023393">
    <property type="entry name" value="START-like_dom_sf"/>
</dbReference>
<sequence length="164" mass="18809">NKMKTFKWQRSLQMPVAAPLEIVWEIVSDYYELLKWFPGVTSCERVEGAPLQGVGCIRRCTVPSPPERDGMELWADEKLVAMDATNHSYTYVITDTNMDWFQDYKAILQVVEGEEEGKCLIKWNLQLRELMPGHSEQDVTAFFSSKLSSIVKKLEEIASAKKQS</sequence>
<accession>A0AA38CHR9</accession>
<feature type="non-terminal residue" evidence="1">
    <location>
        <position position="1"/>
    </location>
</feature>
<dbReference type="OMA" id="NECLLMM"/>
<dbReference type="Pfam" id="PF10604">
    <property type="entry name" value="Polyketide_cyc2"/>
    <property type="match status" value="1"/>
</dbReference>
<dbReference type="PANTHER" id="PTHR33789">
    <property type="entry name" value="LACHRYMATORY-FACTOR SYNTHASE"/>
    <property type="match status" value="1"/>
</dbReference>
<dbReference type="SUPFAM" id="SSF55961">
    <property type="entry name" value="Bet v1-like"/>
    <property type="match status" value="1"/>
</dbReference>
<dbReference type="Proteomes" id="UP000824469">
    <property type="component" value="Unassembled WGS sequence"/>
</dbReference>
<dbReference type="AlphaFoldDB" id="A0AA38CHR9"/>
<dbReference type="InterPro" id="IPR053249">
    <property type="entry name" value="LFS"/>
</dbReference>
<name>A0AA38CHR9_TAXCH</name>
<proteinExistence type="predicted"/>
<dbReference type="PANTHER" id="PTHR33789:SF11">
    <property type="entry name" value="OS05G0202300 PROTEIN"/>
    <property type="match status" value="1"/>
</dbReference>